<name>A0ABU0BUN4_9HYPH</name>
<dbReference type="InterPro" id="IPR000515">
    <property type="entry name" value="MetI-like"/>
</dbReference>
<evidence type="ECO:0000313" key="9">
    <source>
        <dbReference type="EMBL" id="MDQ0321677.1"/>
    </source>
</evidence>
<dbReference type="Proteomes" id="UP001230207">
    <property type="component" value="Unassembled WGS sequence"/>
</dbReference>
<evidence type="ECO:0000259" key="8">
    <source>
        <dbReference type="PROSITE" id="PS50928"/>
    </source>
</evidence>
<keyword evidence="6 7" id="KW-0472">Membrane</keyword>
<organism evidence="9 10">
    <name type="scientific">Pararhizobium capsulatum DSM 1112</name>
    <dbReference type="NCBI Taxonomy" id="1121113"/>
    <lineage>
        <taxon>Bacteria</taxon>
        <taxon>Pseudomonadati</taxon>
        <taxon>Pseudomonadota</taxon>
        <taxon>Alphaproteobacteria</taxon>
        <taxon>Hyphomicrobiales</taxon>
        <taxon>Rhizobiaceae</taxon>
        <taxon>Rhizobium/Agrobacterium group</taxon>
        <taxon>Pararhizobium</taxon>
    </lineage>
</organism>
<evidence type="ECO:0000313" key="10">
    <source>
        <dbReference type="Proteomes" id="UP001230207"/>
    </source>
</evidence>
<dbReference type="Gene3D" id="1.10.3720.10">
    <property type="entry name" value="MetI-like"/>
    <property type="match status" value="1"/>
</dbReference>
<comment type="similarity">
    <text evidence="7">Belongs to the binding-protein-dependent transport system permease family.</text>
</comment>
<feature type="transmembrane region" description="Helical" evidence="7">
    <location>
        <begin position="28"/>
        <end position="50"/>
    </location>
</feature>
<feature type="transmembrane region" description="Helical" evidence="7">
    <location>
        <begin position="241"/>
        <end position="267"/>
    </location>
</feature>
<comment type="caution">
    <text evidence="9">The sequence shown here is derived from an EMBL/GenBank/DDBJ whole genome shotgun (WGS) entry which is preliminary data.</text>
</comment>
<evidence type="ECO:0000256" key="1">
    <source>
        <dbReference type="ARBA" id="ARBA00004651"/>
    </source>
</evidence>
<keyword evidence="10" id="KW-1185">Reference proteome</keyword>
<proteinExistence type="inferred from homology"/>
<reference evidence="9 10" key="1">
    <citation type="submission" date="2023-07" db="EMBL/GenBank/DDBJ databases">
        <title>Genomic Encyclopedia of Type Strains, Phase IV (KMG-IV): sequencing the most valuable type-strain genomes for metagenomic binning, comparative biology and taxonomic classification.</title>
        <authorList>
            <person name="Goeker M."/>
        </authorList>
    </citation>
    <scope>NUCLEOTIDE SEQUENCE [LARGE SCALE GENOMIC DNA]</scope>
    <source>
        <strain evidence="9 10">DSM 1112</strain>
    </source>
</reference>
<keyword evidence="4 7" id="KW-0812">Transmembrane</keyword>
<protein>
    <submittedName>
        <fullName evidence="9">Sulfonate transport system permease protein</fullName>
    </submittedName>
</protein>
<dbReference type="PROSITE" id="PS50928">
    <property type="entry name" value="ABC_TM1"/>
    <property type="match status" value="1"/>
</dbReference>
<evidence type="ECO:0000256" key="5">
    <source>
        <dbReference type="ARBA" id="ARBA00022989"/>
    </source>
</evidence>
<feature type="transmembrane region" description="Helical" evidence="7">
    <location>
        <begin position="145"/>
        <end position="167"/>
    </location>
</feature>
<accession>A0ABU0BUN4</accession>
<feature type="transmembrane region" description="Helical" evidence="7">
    <location>
        <begin position="86"/>
        <end position="108"/>
    </location>
</feature>
<evidence type="ECO:0000256" key="4">
    <source>
        <dbReference type="ARBA" id="ARBA00022692"/>
    </source>
</evidence>
<dbReference type="SUPFAM" id="SSF161098">
    <property type="entry name" value="MetI-like"/>
    <property type="match status" value="1"/>
</dbReference>
<dbReference type="CDD" id="cd06261">
    <property type="entry name" value="TM_PBP2"/>
    <property type="match status" value="1"/>
</dbReference>
<dbReference type="Pfam" id="PF00528">
    <property type="entry name" value="BPD_transp_1"/>
    <property type="match status" value="1"/>
</dbReference>
<feature type="transmembrane region" description="Helical" evidence="7">
    <location>
        <begin position="120"/>
        <end position="139"/>
    </location>
</feature>
<dbReference type="PANTHER" id="PTHR30151">
    <property type="entry name" value="ALKANE SULFONATE ABC TRANSPORTER-RELATED, MEMBRANE SUBUNIT"/>
    <property type="match status" value="1"/>
</dbReference>
<comment type="subcellular location">
    <subcellularLocation>
        <location evidence="1 7">Cell membrane</location>
        <topology evidence="1 7">Multi-pass membrane protein</topology>
    </subcellularLocation>
</comment>
<feature type="domain" description="ABC transmembrane type-1" evidence="8">
    <location>
        <begin position="75"/>
        <end position="259"/>
    </location>
</feature>
<sequence length="277" mass="29877">MADVVEERLALQASYSDKVRQRLPLARIGLSVVFPLGILLLWEAAATVGLINGRLVPPPSRVIATLSSLAATGELALHIWTTTLRVALGFVFGAAAATVIGAVVGYFATVRRLVDPTLQALRAIPSIAWVPLFILWFGIFEASKIMLIAVGVFFPVYLGVVGALLGVDRKIVEVGRIFRLSGFDLVRRILLPAVLPTFVLSLRAGLGLGWMFVVAAEFMGASEGLGYLLVDGQQLGKPDQVMAAILVFAVVGKLTDSMLVAVTAPLLRWQDNFRRER</sequence>
<keyword evidence="5 7" id="KW-1133">Transmembrane helix</keyword>
<feature type="transmembrane region" description="Helical" evidence="7">
    <location>
        <begin position="188"/>
        <end position="221"/>
    </location>
</feature>
<evidence type="ECO:0000256" key="3">
    <source>
        <dbReference type="ARBA" id="ARBA00022475"/>
    </source>
</evidence>
<keyword evidence="2 7" id="KW-0813">Transport</keyword>
<evidence type="ECO:0000256" key="7">
    <source>
        <dbReference type="RuleBase" id="RU363032"/>
    </source>
</evidence>
<dbReference type="EMBL" id="JAUSVF010000001">
    <property type="protein sequence ID" value="MDQ0321677.1"/>
    <property type="molecule type" value="Genomic_DNA"/>
</dbReference>
<dbReference type="PANTHER" id="PTHR30151:SF39">
    <property type="entry name" value="ABC TRANSPORTER PERMEASE PROTEIN"/>
    <property type="match status" value="1"/>
</dbReference>
<gene>
    <name evidence="9" type="ORF">QO002_003815</name>
</gene>
<keyword evidence="3" id="KW-1003">Cell membrane</keyword>
<dbReference type="InterPro" id="IPR035906">
    <property type="entry name" value="MetI-like_sf"/>
</dbReference>
<dbReference type="RefSeq" id="WP_307232472.1">
    <property type="nucleotide sequence ID" value="NZ_JAUSVF010000001.1"/>
</dbReference>
<evidence type="ECO:0000256" key="6">
    <source>
        <dbReference type="ARBA" id="ARBA00023136"/>
    </source>
</evidence>
<evidence type="ECO:0000256" key="2">
    <source>
        <dbReference type="ARBA" id="ARBA00022448"/>
    </source>
</evidence>